<name>A0AAV4PGY3_CAEEX</name>
<reference evidence="1 2" key="1">
    <citation type="submission" date="2021-06" db="EMBL/GenBank/DDBJ databases">
        <title>Caerostris extrusa draft genome.</title>
        <authorList>
            <person name="Kono N."/>
            <person name="Arakawa K."/>
        </authorList>
    </citation>
    <scope>NUCLEOTIDE SEQUENCE [LARGE SCALE GENOMIC DNA]</scope>
</reference>
<dbReference type="Proteomes" id="UP001054945">
    <property type="component" value="Unassembled WGS sequence"/>
</dbReference>
<dbReference type="EMBL" id="BPLR01004634">
    <property type="protein sequence ID" value="GIX96354.1"/>
    <property type="molecule type" value="Genomic_DNA"/>
</dbReference>
<evidence type="ECO:0000313" key="2">
    <source>
        <dbReference type="Proteomes" id="UP001054945"/>
    </source>
</evidence>
<keyword evidence="2" id="KW-1185">Reference proteome</keyword>
<gene>
    <name evidence="1" type="ORF">CEXT_701971</name>
</gene>
<dbReference type="AlphaFoldDB" id="A0AAV4PGY3"/>
<accession>A0AAV4PGY3</accession>
<sequence length="90" mass="10656">MNSPTKQHRNQNNSQLFYESGLTTPLSCIGLQIFPHINAPALIRCFHRHSHLIISYNRDRRFATADIPYRELKQEERGDIRIFNWEDTDT</sequence>
<protein>
    <submittedName>
        <fullName evidence="1">Uncharacterized protein</fullName>
    </submittedName>
</protein>
<comment type="caution">
    <text evidence="1">The sequence shown here is derived from an EMBL/GenBank/DDBJ whole genome shotgun (WGS) entry which is preliminary data.</text>
</comment>
<proteinExistence type="predicted"/>
<organism evidence="1 2">
    <name type="scientific">Caerostris extrusa</name>
    <name type="common">Bark spider</name>
    <name type="synonym">Caerostris bankana</name>
    <dbReference type="NCBI Taxonomy" id="172846"/>
    <lineage>
        <taxon>Eukaryota</taxon>
        <taxon>Metazoa</taxon>
        <taxon>Ecdysozoa</taxon>
        <taxon>Arthropoda</taxon>
        <taxon>Chelicerata</taxon>
        <taxon>Arachnida</taxon>
        <taxon>Araneae</taxon>
        <taxon>Araneomorphae</taxon>
        <taxon>Entelegynae</taxon>
        <taxon>Araneoidea</taxon>
        <taxon>Araneidae</taxon>
        <taxon>Caerostris</taxon>
    </lineage>
</organism>
<evidence type="ECO:0000313" key="1">
    <source>
        <dbReference type="EMBL" id="GIX96354.1"/>
    </source>
</evidence>